<evidence type="ECO:0000256" key="3">
    <source>
        <dbReference type="ARBA" id="ARBA00022692"/>
    </source>
</evidence>
<organism evidence="7 8">
    <name type="scientific">Sporomusa acidovorans (strain ATCC 49682 / DSM 3132 / Mol)</name>
    <dbReference type="NCBI Taxonomy" id="1123286"/>
    <lineage>
        <taxon>Bacteria</taxon>
        <taxon>Bacillati</taxon>
        <taxon>Bacillota</taxon>
        <taxon>Negativicutes</taxon>
        <taxon>Selenomonadales</taxon>
        <taxon>Sporomusaceae</taxon>
        <taxon>Sporomusa</taxon>
    </lineage>
</organism>
<name>A0ABZ3J7Q7_SPOA4</name>
<keyword evidence="8" id="KW-1185">Reference proteome</keyword>
<dbReference type="PANTHER" id="PTHR30250:SF11">
    <property type="entry name" value="O-ANTIGEN TRANSPORTER-RELATED"/>
    <property type="match status" value="1"/>
</dbReference>
<accession>A0ABZ3J7Q7</accession>
<feature type="transmembrane region" description="Helical" evidence="6">
    <location>
        <begin position="255"/>
        <end position="281"/>
    </location>
</feature>
<feature type="transmembrane region" description="Helical" evidence="6">
    <location>
        <begin position="90"/>
        <end position="112"/>
    </location>
</feature>
<evidence type="ECO:0000256" key="4">
    <source>
        <dbReference type="ARBA" id="ARBA00022989"/>
    </source>
</evidence>
<feature type="transmembrane region" description="Helical" evidence="6">
    <location>
        <begin position="366"/>
        <end position="384"/>
    </location>
</feature>
<dbReference type="PANTHER" id="PTHR30250">
    <property type="entry name" value="PST FAMILY PREDICTED COLANIC ACID TRANSPORTER"/>
    <property type="match status" value="1"/>
</dbReference>
<feature type="transmembrane region" description="Helical" evidence="6">
    <location>
        <begin position="390"/>
        <end position="415"/>
    </location>
</feature>
<feature type="transmembrane region" description="Helical" evidence="6">
    <location>
        <begin position="217"/>
        <end position="235"/>
    </location>
</feature>
<evidence type="ECO:0008006" key="9">
    <source>
        <dbReference type="Google" id="ProtNLM"/>
    </source>
</evidence>
<evidence type="ECO:0000256" key="2">
    <source>
        <dbReference type="ARBA" id="ARBA00022475"/>
    </source>
</evidence>
<sequence length="423" mass="48246">MQNTQKITRLLHLLQNKSFFHLLSANLLTQFLGFGTVVFIAKLISPTEIGQIKILQSYIALFVILAGFGFNTSVLKYCAENISQEQRWGIFNYSVKCSLVTTLCGYLLWFLFDSYKIILSTSQIGSWILIYGLLLPFSVMTNLGMIYLQAVKQVRKMAKAQSIIKLQSFLIIVGSTYFWGIKGFIASTVFAYFIGMIPVFREIGFSFIFYKSFVPRSFLSIAVFSMLGNIVSLIGQYGDIFILDHFCPDKEQIGFYSLASIFLIGAMQVTGTVQSIVAPYFSEHNRDKRWVYSQLIKNQLRMVVLAILVALGIYIFCYYFIPFFYGYNYIITFLYLKILLLKYIVYSSYAVTGVCLVGLGLIKYNIGVVFISTPIGLFLSYLLLQNYGVIGVAYAQFFTAIFIFILQIAVTKFALSKYFRFLK</sequence>
<keyword evidence="4 6" id="KW-1133">Transmembrane helix</keyword>
<dbReference type="Proteomes" id="UP000216052">
    <property type="component" value="Chromosome"/>
</dbReference>
<keyword evidence="5 6" id="KW-0472">Membrane</keyword>
<feature type="transmembrane region" description="Helical" evidence="6">
    <location>
        <begin position="191"/>
        <end position="210"/>
    </location>
</feature>
<evidence type="ECO:0000313" key="8">
    <source>
        <dbReference type="Proteomes" id="UP000216052"/>
    </source>
</evidence>
<feature type="transmembrane region" description="Helical" evidence="6">
    <location>
        <begin position="327"/>
        <end position="345"/>
    </location>
</feature>
<feature type="transmembrane region" description="Helical" evidence="6">
    <location>
        <begin position="20"/>
        <end position="45"/>
    </location>
</feature>
<dbReference type="Pfam" id="PF01943">
    <property type="entry name" value="Polysacc_synt"/>
    <property type="match status" value="1"/>
</dbReference>
<evidence type="ECO:0000256" key="6">
    <source>
        <dbReference type="SAM" id="Phobius"/>
    </source>
</evidence>
<keyword evidence="2" id="KW-1003">Cell membrane</keyword>
<evidence type="ECO:0000256" key="5">
    <source>
        <dbReference type="ARBA" id="ARBA00023136"/>
    </source>
</evidence>
<dbReference type="EMBL" id="CP155571">
    <property type="protein sequence ID" value="XFO74151.1"/>
    <property type="molecule type" value="Genomic_DNA"/>
</dbReference>
<protein>
    <recommendedName>
        <fullName evidence="9">Polysaccharide biosynthesis protein</fullName>
    </recommendedName>
</protein>
<feature type="transmembrane region" description="Helical" evidence="6">
    <location>
        <begin position="124"/>
        <end position="148"/>
    </location>
</feature>
<reference evidence="7" key="1">
    <citation type="submission" date="2024-05" db="EMBL/GenBank/DDBJ databases">
        <title>Isolation and characterization of Sporomusa carbonis sp. nov., a carboxydotrophic hydrogenogen in the genus of Sporomusa isolated from a charcoal burning pile.</title>
        <authorList>
            <person name="Boeer T."/>
            <person name="Rosenbaum F."/>
            <person name="Eysell L."/>
            <person name="Mueller V."/>
            <person name="Daniel R."/>
            <person name="Poehlein A."/>
        </authorList>
    </citation>
    <scope>NUCLEOTIDE SEQUENCE [LARGE SCALE GENOMIC DNA]</scope>
    <source>
        <strain evidence="7">DSM 3132</strain>
    </source>
</reference>
<proteinExistence type="predicted"/>
<feature type="transmembrane region" description="Helical" evidence="6">
    <location>
        <begin position="57"/>
        <end position="78"/>
    </location>
</feature>
<feature type="transmembrane region" description="Helical" evidence="6">
    <location>
        <begin position="302"/>
        <end position="321"/>
    </location>
</feature>
<evidence type="ECO:0000313" key="7">
    <source>
        <dbReference type="EMBL" id="XFO74151.1"/>
    </source>
</evidence>
<dbReference type="InterPro" id="IPR050833">
    <property type="entry name" value="Poly_Biosynth_Transport"/>
</dbReference>
<dbReference type="InterPro" id="IPR002797">
    <property type="entry name" value="Polysacc_synth"/>
</dbReference>
<evidence type="ECO:0000256" key="1">
    <source>
        <dbReference type="ARBA" id="ARBA00004651"/>
    </source>
</evidence>
<gene>
    <name evidence="7" type="ORF">SPACI_042600</name>
</gene>
<keyword evidence="3 6" id="KW-0812">Transmembrane</keyword>
<comment type="subcellular location">
    <subcellularLocation>
        <location evidence="1">Cell membrane</location>
        <topology evidence="1">Multi-pass membrane protein</topology>
    </subcellularLocation>
</comment>